<proteinExistence type="predicted"/>
<dbReference type="EMBL" id="GL945017">
    <property type="protein sequence ID" value="EGN57365.1"/>
    <property type="molecule type" value="Genomic_DNA"/>
</dbReference>
<reference evidence="2" key="1">
    <citation type="journal article" date="2011" name="Stand. Genomic Sci.">
        <title>Non-contiguous finished genome sequence of the opportunistic oral pathogen Prevotella multisaccharivorax type strain (PPPA20).</title>
        <authorList>
            <person name="Pati A."/>
            <person name="Gronow S."/>
            <person name="Lu M."/>
            <person name="Lapidus A."/>
            <person name="Nolan M."/>
            <person name="Lucas S."/>
            <person name="Hammon N."/>
            <person name="Deshpande S."/>
            <person name="Cheng J.F."/>
            <person name="Tapia R."/>
            <person name="Han C."/>
            <person name="Goodwin L."/>
            <person name="Pitluck S."/>
            <person name="Liolios K."/>
            <person name="Pagani I."/>
            <person name="Mavromatis K."/>
            <person name="Mikhailova N."/>
            <person name="Huntemann M."/>
            <person name="Chen A."/>
            <person name="Palaniappan K."/>
            <person name="Land M."/>
            <person name="Hauser L."/>
            <person name="Detter J.C."/>
            <person name="Brambilla E.M."/>
            <person name="Rohde M."/>
            <person name="Goker M."/>
            <person name="Woyke T."/>
            <person name="Bristow J."/>
            <person name="Eisen J.A."/>
            <person name="Markowitz V."/>
            <person name="Hugenholtz P."/>
            <person name="Kyrpides N.C."/>
            <person name="Klenk H.P."/>
            <person name="Ivanova N."/>
        </authorList>
    </citation>
    <scope>NUCLEOTIDE SEQUENCE [LARGE SCALE GENOMIC DNA]</scope>
    <source>
        <strain evidence="2">DSM 17128</strain>
    </source>
</reference>
<accession>F8N749</accession>
<dbReference type="AlphaFoldDB" id="F8N749"/>
<evidence type="ECO:0000313" key="1">
    <source>
        <dbReference type="EMBL" id="EGN57365.1"/>
    </source>
</evidence>
<sequence length="79" mass="9329">MTTVESQRLCTYIALPLQLNRDVKTVLWRGDKTQINLLKHNHLIINKIQNDPRMACFRQKNTPFLIFSILRAGFVKQYL</sequence>
<dbReference type="Proteomes" id="UP000002772">
    <property type="component" value="Unassembled WGS sequence"/>
</dbReference>
<evidence type="ECO:0000313" key="2">
    <source>
        <dbReference type="Proteomes" id="UP000002772"/>
    </source>
</evidence>
<protein>
    <submittedName>
        <fullName evidence="1">Uncharacterized protein</fullName>
    </submittedName>
</protein>
<name>F8N749_9BACT</name>
<keyword evidence="2" id="KW-1185">Reference proteome</keyword>
<dbReference type="HOGENOM" id="CLU_2603083_0_0_10"/>
<gene>
    <name evidence="1" type="ORF">Premu_1965</name>
</gene>
<dbReference type="STRING" id="688246.Premu_1965"/>
<organism evidence="1 2">
    <name type="scientific">Hallella multisaccharivorax DSM 17128</name>
    <dbReference type="NCBI Taxonomy" id="688246"/>
    <lineage>
        <taxon>Bacteria</taxon>
        <taxon>Pseudomonadati</taxon>
        <taxon>Bacteroidota</taxon>
        <taxon>Bacteroidia</taxon>
        <taxon>Bacteroidales</taxon>
        <taxon>Prevotellaceae</taxon>
        <taxon>Hallella</taxon>
    </lineage>
</organism>